<name>A0LM94_SYNFM</name>
<dbReference type="HOGENOM" id="CLU_548492_0_0_7"/>
<evidence type="ECO:0000256" key="10">
    <source>
        <dbReference type="ARBA" id="ARBA00093448"/>
    </source>
</evidence>
<dbReference type="EMBL" id="CP000478">
    <property type="protein sequence ID" value="ABK18546.1"/>
    <property type="molecule type" value="Genomic_DNA"/>
</dbReference>
<dbReference type="SUPFAM" id="SSF55166">
    <property type="entry name" value="Hedgehog/DD-peptidase"/>
    <property type="match status" value="1"/>
</dbReference>
<evidence type="ECO:0000256" key="6">
    <source>
        <dbReference type="ARBA" id="ARBA00022801"/>
    </source>
</evidence>
<dbReference type="OrthoDB" id="9782994at2"/>
<keyword evidence="4" id="KW-0479">Metal-binding</keyword>
<dbReference type="GO" id="GO:0071555">
    <property type="term" value="P:cell wall organization"/>
    <property type="evidence" value="ECO:0007669"/>
    <property type="project" value="UniProtKB-KW"/>
</dbReference>
<dbReference type="GO" id="GO:0006508">
    <property type="term" value="P:proteolysis"/>
    <property type="evidence" value="ECO:0007669"/>
    <property type="project" value="UniProtKB-KW"/>
</dbReference>
<keyword evidence="13" id="KW-0812">Transmembrane</keyword>
<dbReference type="Gene3D" id="3.30.1380.10">
    <property type="match status" value="1"/>
</dbReference>
<evidence type="ECO:0000256" key="5">
    <source>
        <dbReference type="ARBA" id="ARBA00022729"/>
    </source>
</evidence>
<keyword evidence="6" id="KW-0378">Hydrolase</keyword>
<protein>
    <recommendedName>
        <fullName evidence="11">Murein endopeptidase K</fullName>
    </recommendedName>
</protein>
<keyword evidence="5" id="KW-0732">Signal</keyword>
<proteinExistence type="inferred from homology"/>
<evidence type="ECO:0000256" key="2">
    <source>
        <dbReference type="ARBA" id="ARBA00004776"/>
    </source>
</evidence>
<evidence type="ECO:0000256" key="4">
    <source>
        <dbReference type="ARBA" id="ARBA00022723"/>
    </source>
</evidence>
<dbReference type="GO" id="GO:0008237">
    <property type="term" value="F:metallopeptidase activity"/>
    <property type="evidence" value="ECO:0007669"/>
    <property type="project" value="UniProtKB-KW"/>
</dbReference>
<dbReference type="eggNOG" id="COG3108">
    <property type="taxonomic scope" value="Bacteria"/>
</dbReference>
<dbReference type="STRING" id="335543.Sfum_2869"/>
<dbReference type="AlphaFoldDB" id="A0LM94"/>
<feature type="region of interest" description="Disordered" evidence="12">
    <location>
        <begin position="53"/>
        <end position="82"/>
    </location>
</feature>
<feature type="region of interest" description="Disordered" evidence="12">
    <location>
        <begin position="1"/>
        <end position="26"/>
    </location>
</feature>
<organism evidence="14 15">
    <name type="scientific">Syntrophobacter fumaroxidans (strain DSM 10017 / MPOB)</name>
    <dbReference type="NCBI Taxonomy" id="335543"/>
    <lineage>
        <taxon>Bacteria</taxon>
        <taxon>Pseudomonadati</taxon>
        <taxon>Thermodesulfobacteriota</taxon>
        <taxon>Syntrophobacteria</taxon>
        <taxon>Syntrophobacterales</taxon>
        <taxon>Syntrophobacteraceae</taxon>
        <taxon>Syntrophobacter</taxon>
    </lineage>
</organism>
<accession>A0LM94</accession>
<feature type="transmembrane region" description="Helical" evidence="13">
    <location>
        <begin position="190"/>
        <end position="209"/>
    </location>
</feature>
<sequence length="497" mass="54866">MGHSRKASPDRRRSGEPAGPPPCRCQASDEYRAIRSYEYSLLPENVSIAVPGETGESAPCRKKGGAPFPSSRGKSARGSPRRRLAHVNFPLKGGATGHFASTPTGFPFKRQSMRAAWTSLLQMPSIVDEDPSYGKRNVEGSRRSIGGLFIRFAQPSLTAFRRCAIWKSLKETDCGRKFVFAMMMSKGSPFVLPAILFFLVLAAFPVRAADREAGRFFLMGDGKLHIKNMHTGREASVSLLMPDGSLDEKGFDRVDEVFGFPTAEKGEHISPRLIFMLDYFSDLAAPGKTIRMVSAYRSPDYNSSLRNAGGNVARTSLHIDGMALDFNIPGVDGKALWQIIKEKNCCGVGHYGGANIHLDSARPRFWEAATSKVRTGESDYNRRMYLSTDYDRYGSGEKVRLFLAAVSDFGFGVKRQAVIVDNSPEHRTVATAPIGLSGSGDCLRIGNRKASRFITLSLPPELRPGRYRIRIGFCEKPFEQMPDETLSNEIEILGRMP</sequence>
<evidence type="ECO:0000256" key="11">
    <source>
        <dbReference type="ARBA" id="ARBA00093666"/>
    </source>
</evidence>
<keyword evidence="8" id="KW-0482">Metalloprotease</keyword>
<comment type="pathway">
    <text evidence="2">Cell wall biogenesis; cell wall polysaccharide biosynthesis.</text>
</comment>
<evidence type="ECO:0000256" key="7">
    <source>
        <dbReference type="ARBA" id="ARBA00022833"/>
    </source>
</evidence>
<keyword evidence="15" id="KW-1185">Reference proteome</keyword>
<evidence type="ECO:0000256" key="13">
    <source>
        <dbReference type="SAM" id="Phobius"/>
    </source>
</evidence>
<comment type="similarity">
    <text evidence="10">Belongs to the peptidase M15 family.</text>
</comment>
<reference evidence="14 15" key="1">
    <citation type="submission" date="2006-10" db="EMBL/GenBank/DDBJ databases">
        <title>Complete sequence of Syntrophobacter fumaroxidans MPOB.</title>
        <authorList>
            <consortium name="US DOE Joint Genome Institute"/>
            <person name="Copeland A."/>
            <person name="Lucas S."/>
            <person name="Lapidus A."/>
            <person name="Barry K."/>
            <person name="Detter J.C."/>
            <person name="Glavina del Rio T."/>
            <person name="Hammon N."/>
            <person name="Israni S."/>
            <person name="Pitluck S."/>
            <person name="Goltsman E.G."/>
            <person name="Martinez M."/>
            <person name="Schmutz J."/>
            <person name="Larimer F."/>
            <person name="Land M."/>
            <person name="Hauser L."/>
            <person name="Kyrpides N."/>
            <person name="Kim E."/>
            <person name="Boone D.R."/>
            <person name="Brockman F."/>
            <person name="Culley D."/>
            <person name="Ferry J."/>
            <person name="Gunsalus R."/>
            <person name="McInerney M.J."/>
            <person name="Morrison M."/>
            <person name="Plugge C."/>
            <person name="Rohlin L."/>
            <person name="Scholten J."/>
            <person name="Sieber J."/>
            <person name="Stams A.J.M."/>
            <person name="Worm P."/>
            <person name="Henstra A.M."/>
            <person name="Richardson P."/>
        </authorList>
    </citation>
    <scope>NUCLEOTIDE SEQUENCE [LARGE SCALE GENOMIC DNA]</scope>
    <source>
        <strain evidence="15">DSM 10017 / MPOB</strain>
    </source>
</reference>
<dbReference type="InterPro" id="IPR010275">
    <property type="entry name" value="MepK"/>
</dbReference>
<evidence type="ECO:0000256" key="9">
    <source>
        <dbReference type="ARBA" id="ARBA00023316"/>
    </source>
</evidence>
<keyword evidence="3" id="KW-0645">Protease</keyword>
<dbReference type="KEGG" id="sfu:Sfum_2869"/>
<keyword evidence="9" id="KW-0961">Cell wall biogenesis/degradation</keyword>
<evidence type="ECO:0000313" key="15">
    <source>
        <dbReference type="Proteomes" id="UP000001784"/>
    </source>
</evidence>
<dbReference type="GO" id="GO:0046872">
    <property type="term" value="F:metal ion binding"/>
    <property type="evidence" value="ECO:0007669"/>
    <property type="project" value="UniProtKB-KW"/>
</dbReference>
<evidence type="ECO:0000256" key="3">
    <source>
        <dbReference type="ARBA" id="ARBA00022670"/>
    </source>
</evidence>
<dbReference type="InterPro" id="IPR009045">
    <property type="entry name" value="Zn_M74/Hedgehog-like"/>
</dbReference>
<gene>
    <name evidence="14" type="ordered locus">Sfum_2869</name>
</gene>
<keyword evidence="13" id="KW-0472">Membrane</keyword>
<evidence type="ECO:0000256" key="8">
    <source>
        <dbReference type="ARBA" id="ARBA00023049"/>
    </source>
</evidence>
<dbReference type="InParanoid" id="A0LM94"/>
<evidence type="ECO:0000256" key="1">
    <source>
        <dbReference type="ARBA" id="ARBA00001947"/>
    </source>
</evidence>
<dbReference type="PANTHER" id="PTHR37425:SF1">
    <property type="entry name" value="OUTER MEMBRANE PROTEIN"/>
    <property type="match status" value="1"/>
</dbReference>
<dbReference type="Pfam" id="PF05951">
    <property type="entry name" value="Peptidase_M15_2"/>
    <property type="match status" value="1"/>
</dbReference>
<dbReference type="Proteomes" id="UP000001784">
    <property type="component" value="Chromosome"/>
</dbReference>
<evidence type="ECO:0000256" key="12">
    <source>
        <dbReference type="SAM" id="MobiDB-lite"/>
    </source>
</evidence>
<keyword evidence="13" id="KW-1133">Transmembrane helix</keyword>
<keyword evidence="7" id="KW-0862">Zinc</keyword>
<comment type="cofactor">
    <cofactor evidence="1">
        <name>Zn(2+)</name>
        <dbReference type="ChEBI" id="CHEBI:29105"/>
    </cofactor>
</comment>
<dbReference type="PANTHER" id="PTHR37425">
    <property type="match status" value="1"/>
</dbReference>
<evidence type="ECO:0000313" key="14">
    <source>
        <dbReference type="EMBL" id="ABK18546.1"/>
    </source>
</evidence>